<sequence>MTLHALIADNATDGSRRDGCPMERQNRLQDQCRRRIERRLTAFVAEGIMVRRQIAPEDMQVDDAALEILEHHGTRRLEIRVSRAVPSHELLQAIDEAEDIIDEPTKLGAWTDTSTGRWRGLALRRGRSDRKGIPA</sequence>
<dbReference type="AlphaFoldDB" id="A0A417XRU1"/>
<dbReference type="EMBL" id="QXGH01000057">
    <property type="protein sequence ID" value="RHW22769.1"/>
    <property type="molecule type" value="Genomic_DNA"/>
</dbReference>
<reference evidence="1 2" key="1">
    <citation type="submission" date="2018-09" db="EMBL/GenBank/DDBJ databases">
        <title>Genome sequencing of Nocardioides immobilis CCTCC AB 2017083 for comparison to Nocardioides silvaticus.</title>
        <authorList>
            <person name="Li C."/>
            <person name="Wang G."/>
        </authorList>
    </citation>
    <scope>NUCLEOTIDE SEQUENCE [LARGE SCALE GENOMIC DNA]</scope>
    <source>
        <strain evidence="1 2">CCTCC AB 2017083</strain>
    </source>
</reference>
<accession>A0A417XRU1</accession>
<keyword evidence="2" id="KW-1185">Reference proteome</keyword>
<gene>
    <name evidence="1" type="ORF">D0Z08_31145</name>
</gene>
<protein>
    <submittedName>
        <fullName evidence="1">Uncharacterized protein</fullName>
    </submittedName>
</protein>
<organism evidence="1 2">
    <name type="scientific">Nocardioides immobilis</name>
    <dbReference type="NCBI Taxonomy" id="2049295"/>
    <lineage>
        <taxon>Bacteria</taxon>
        <taxon>Bacillati</taxon>
        <taxon>Actinomycetota</taxon>
        <taxon>Actinomycetes</taxon>
        <taxon>Propionibacteriales</taxon>
        <taxon>Nocardioidaceae</taxon>
        <taxon>Nocardioides</taxon>
    </lineage>
</organism>
<evidence type="ECO:0000313" key="2">
    <source>
        <dbReference type="Proteomes" id="UP000283644"/>
    </source>
</evidence>
<dbReference type="Proteomes" id="UP000283644">
    <property type="component" value="Unassembled WGS sequence"/>
</dbReference>
<name>A0A417XRU1_9ACTN</name>
<evidence type="ECO:0000313" key="1">
    <source>
        <dbReference type="EMBL" id="RHW22769.1"/>
    </source>
</evidence>
<proteinExistence type="predicted"/>
<comment type="caution">
    <text evidence="1">The sequence shown here is derived from an EMBL/GenBank/DDBJ whole genome shotgun (WGS) entry which is preliminary data.</text>
</comment>